<evidence type="ECO:0000256" key="6">
    <source>
        <dbReference type="ARBA" id="ARBA00022989"/>
    </source>
</evidence>
<proteinExistence type="predicted"/>
<keyword evidence="2" id="KW-0813">Transport</keyword>
<keyword evidence="3" id="KW-1003">Cell membrane</keyword>
<dbReference type="GO" id="GO:0042908">
    <property type="term" value="P:xenobiotic transport"/>
    <property type="evidence" value="ECO:0007669"/>
    <property type="project" value="UniProtKB-ARBA"/>
</dbReference>
<comment type="subcellular location">
    <subcellularLocation>
        <location evidence="1">Cell inner membrane</location>
        <topology evidence="1">Single-pass membrane protein</topology>
    </subcellularLocation>
</comment>
<keyword evidence="7" id="KW-0472">Membrane</keyword>
<accession>A0A1J5PJT0</accession>
<protein>
    <submittedName>
        <fullName evidence="10">Multidrug export protein EmrA</fullName>
    </submittedName>
</protein>
<dbReference type="InterPro" id="IPR058634">
    <property type="entry name" value="AaeA-lik-b-barrel"/>
</dbReference>
<name>A0A1J5PJT0_9ZZZZ</name>
<evidence type="ECO:0000259" key="9">
    <source>
        <dbReference type="Pfam" id="PF25963"/>
    </source>
</evidence>
<dbReference type="GO" id="GO:0005886">
    <property type="term" value="C:plasma membrane"/>
    <property type="evidence" value="ECO:0007669"/>
    <property type="project" value="UniProtKB-SubCell"/>
</dbReference>
<evidence type="ECO:0000313" key="10">
    <source>
        <dbReference type="EMBL" id="OIQ65539.1"/>
    </source>
</evidence>
<dbReference type="PANTHER" id="PTHR30386:SF19">
    <property type="entry name" value="MULTIDRUG EXPORT PROTEIN EMRA-RELATED"/>
    <property type="match status" value="1"/>
</dbReference>
<dbReference type="FunFam" id="2.40.30.170:FF:000003">
    <property type="entry name" value="Multidrug resistance protein A"/>
    <property type="match status" value="1"/>
</dbReference>
<dbReference type="Pfam" id="PF25885">
    <property type="entry name" value="HH_EMRA"/>
    <property type="match status" value="1"/>
</dbReference>
<comment type="caution">
    <text evidence="10">The sequence shown here is derived from an EMBL/GenBank/DDBJ whole genome shotgun (WGS) entry which is preliminary data.</text>
</comment>
<evidence type="ECO:0000256" key="5">
    <source>
        <dbReference type="ARBA" id="ARBA00022692"/>
    </source>
</evidence>
<dbReference type="EMBL" id="MLJW01007247">
    <property type="protein sequence ID" value="OIQ65539.1"/>
    <property type="molecule type" value="Genomic_DNA"/>
</dbReference>
<feature type="domain" description="p-hydroxybenzoic acid efflux pump subunit AaeA-like beta-barrel" evidence="9">
    <location>
        <begin position="118"/>
        <end position="210"/>
    </location>
</feature>
<dbReference type="SUPFAM" id="SSF111369">
    <property type="entry name" value="HlyD-like secretion proteins"/>
    <property type="match status" value="1"/>
</dbReference>
<dbReference type="GO" id="GO:0055085">
    <property type="term" value="P:transmembrane transport"/>
    <property type="evidence" value="ECO:0007669"/>
    <property type="project" value="InterPro"/>
</dbReference>
<feature type="domain" description="Multidrug export protein EmrA/FarA alpha-helical hairpin" evidence="8">
    <location>
        <begin position="2"/>
        <end position="81"/>
    </location>
</feature>
<evidence type="ECO:0000256" key="3">
    <source>
        <dbReference type="ARBA" id="ARBA00022475"/>
    </source>
</evidence>
<keyword evidence="5" id="KW-0812">Transmembrane</keyword>
<keyword evidence="4" id="KW-0997">Cell inner membrane</keyword>
<evidence type="ECO:0000256" key="2">
    <source>
        <dbReference type="ARBA" id="ARBA00022448"/>
    </source>
</evidence>
<keyword evidence="6" id="KW-1133">Transmembrane helix</keyword>
<gene>
    <name evidence="10" type="primary">emrA_16</name>
    <name evidence="10" type="ORF">GALL_529020</name>
</gene>
<organism evidence="10">
    <name type="scientific">mine drainage metagenome</name>
    <dbReference type="NCBI Taxonomy" id="410659"/>
    <lineage>
        <taxon>unclassified sequences</taxon>
        <taxon>metagenomes</taxon>
        <taxon>ecological metagenomes</taxon>
    </lineage>
</organism>
<dbReference type="InterPro" id="IPR050739">
    <property type="entry name" value="MFP"/>
</dbReference>
<dbReference type="Gene3D" id="2.40.30.170">
    <property type="match status" value="1"/>
</dbReference>
<evidence type="ECO:0000256" key="7">
    <source>
        <dbReference type="ARBA" id="ARBA00023136"/>
    </source>
</evidence>
<sequence>MRRRQELAGTGAVGAEELRQAQITVQAAKAALTTAQAGVKAAQEQLAASEALTAGTVIANNPAVKLAAARVREAYLAYERTMIPAPVSGVVARRSVQLGQRVGPGAPLMWVVPLNDVWVDANLKETQLRDVRIGQPAKVVADTYGSSFTYTGHVVGLSAGTGAAFSLLPAQNATGNWIKVVQRLPVRIALDPRQLASHPLRVGMSSEVSIAISDHKGPLVTDEPPSKPAAQTDVYAADWQKADTLVNAIVAANAGGKR</sequence>
<reference evidence="10" key="1">
    <citation type="submission" date="2016-10" db="EMBL/GenBank/DDBJ databases">
        <title>Sequence of Gallionella enrichment culture.</title>
        <authorList>
            <person name="Poehlein A."/>
            <person name="Muehling M."/>
            <person name="Daniel R."/>
        </authorList>
    </citation>
    <scope>NUCLEOTIDE SEQUENCE</scope>
</reference>
<evidence type="ECO:0000256" key="1">
    <source>
        <dbReference type="ARBA" id="ARBA00004377"/>
    </source>
</evidence>
<dbReference type="AlphaFoldDB" id="A0A1J5PJT0"/>
<evidence type="ECO:0000259" key="8">
    <source>
        <dbReference type="Pfam" id="PF25885"/>
    </source>
</evidence>
<dbReference type="Pfam" id="PF25963">
    <property type="entry name" value="Beta-barrel_AAEA"/>
    <property type="match status" value="1"/>
</dbReference>
<dbReference type="InterPro" id="IPR058633">
    <property type="entry name" value="EmrA/FarA_HH"/>
</dbReference>
<evidence type="ECO:0000256" key="4">
    <source>
        <dbReference type="ARBA" id="ARBA00022519"/>
    </source>
</evidence>
<dbReference type="PANTHER" id="PTHR30386">
    <property type="entry name" value="MEMBRANE FUSION SUBUNIT OF EMRAB-TOLC MULTIDRUG EFFLUX PUMP"/>
    <property type="match status" value="1"/>
</dbReference>